<proteinExistence type="predicted"/>
<reference evidence="1 2" key="1">
    <citation type="submission" date="2018-08" db="EMBL/GenBank/DDBJ databases">
        <title>Genomic Encyclopedia of Archaeal and Bacterial Type Strains, Phase II (KMG-II): from individual species to whole genera.</title>
        <authorList>
            <person name="Goeker M."/>
        </authorList>
    </citation>
    <scope>NUCLEOTIDE SEQUENCE [LARGE SCALE GENOMIC DNA]</scope>
    <source>
        <strain evidence="1 2">DSM 15986</strain>
    </source>
</reference>
<dbReference type="GO" id="GO:0005840">
    <property type="term" value="C:ribosome"/>
    <property type="evidence" value="ECO:0007669"/>
    <property type="project" value="UniProtKB-KW"/>
</dbReference>
<dbReference type="SUPFAM" id="SSF69754">
    <property type="entry name" value="Ribosome binding protein Y (YfiA homologue)"/>
    <property type="match status" value="1"/>
</dbReference>
<name>A0A3E0DD68_9BACT</name>
<dbReference type="RefSeq" id="WP_086540422.1">
    <property type="nucleotide sequence ID" value="NZ_MSSW01000009.1"/>
</dbReference>
<keyword evidence="1" id="KW-0689">Ribosomal protein</keyword>
<dbReference type="OrthoDB" id="121633at2"/>
<gene>
    <name evidence="1" type="ORF">C8N25_13126</name>
</gene>
<dbReference type="InterPro" id="IPR036567">
    <property type="entry name" value="RHF-like"/>
</dbReference>
<evidence type="ECO:0000313" key="1">
    <source>
        <dbReference type="EMBL" id="REG79478.1"/>
    </source>
</evidence>
<sequence>MKIQINTGKNLSVHEEYGNELEASLSENLSRFSEHITRLEVHLSDENGNKESEDDKKCLIEARMEGRQPIAVSATGNTYDQAVNSATGKLKASLDTIIGKLRNH</sequence>
<dbReference type="Pfam" id="PF02482">
    <property type="entry name" value="Ribosomal_S30AE"/>
    <property type="match status" value="1"/>
</dbReference>
<organism evidence="1 2">
    <name type="scientific">Algoriphagus antarcticus</name>
    <dbReference type="NCBI Taxonomy" id="238540"/>
    <lineage>
        <taxon>Bacteria</taxon>
        <taxon>Pseudomonadati</taxon>
        <taxon>Bacteroidota</taxon>
        <taxon>Cytophagia</taxon>
        <taxon>Cytophagales</taxon>
        <taxon>Cyclobacteriaceae</taxon>
        <taxon>Algoriphagus</taxon>
    </lineage>
</organism>
<dbReference type="EMBL" id="QUNF01000031">
    <property type="protein sequence ID" value="REG79478.1"/>
    <property type="molecule type" value="Genomic_DNA"/>
</dbReference>
<protein>
    <submittedName>
        <fullName evidence="1">Sigma 54 modulation/S30EA-like ribosomal protein</fullName>
    </submittedName>
</protein>
<dbReference type="Proteomes" id="UP000256405">
    <property type="component" value="Unassembled WGS sequence"/>
</dbReference>
<keyword evidence="2" id="KW-1185">Reference proteome</keyword>
<evidence type="ECO:0000313" key="2">
    <source>
        <dbReference type="Proteomes" id="UP000256405"/>
    </source>
</evidence>
<dbReference type="AlphaFoldDB" id="A0A3E0DD68"/>
<dbReference type="Gene3D" id="3.30.160.100">
    <property type="entry name" value="Ribosome hibernation promotion factor-like"/>
    <property type="match status" value="1"/>
</dbReference>
<keyword evidence="1" id="KW-0687">Ribonucleoprotein</keyword>
<comment type="caution">
    <text evidence="1">The sequence shown here is derived from an EMBL/GenBank/DDBJ whole genome shotgun (WGS) entry which is preliminary data.</text>
</comment>
<accession>A0A3E0DD68</accession>
<dbReference type="InterPro" id="IPR003489">
    <property type="entry name" value="RHF/RaiA"/>
</dbReference>